<dbReference type="Proteomes" id="UP001367508">
    <property type="component" value="Unassembled WGS sequence"/>
</dbReference>
<reference evidence="1 2" key="1">
    <citation type="submission" date="2024-01" db="EMBL/GenBank/DDBJ databases">
        <title>The genomes of 5 underutilized Papilionoideae crops provide insights into root nodulation and disease resistanc.</title>
        <authorList>
            <person name="Jiang F."/>
        </authorList>
    </citation>
    <scope>NUCLEOTIDE SEQUENCE [LARGE SCALE GENOMIC DNA]</scope>
    <source>
        <strain evidence="1">LVBAO_FW01</strain>
        <tissue evidence="1">Leaves</tissue>
    </source>
</reference>
<organism evidence="1 2">
    <name type="scientific">Canavalia gladiata</name>
    <name type="common">Sword bean</name>
    <name type="synonym">Dolichos gladiatus</name>
    <dbReference type="NCBI Taxonomy" id="3824"/>
    <lineage>
        <taxon>Eukaryota</taxon>
        <taxon>Viridiplantae</taxon>
        <taxon>Streptophyta</taxon>
        <taxon>Embryophyta</taxon>
        <taxon>Tracheophyta</taxon>
        <taxon>Spermatophyta</taxon>
        <taxon>Magnoliopsida</taxon>
        <taxon>eudicotyledons</taxon>
        <taxon>Gunneridae</taxon>
        <taxon>Pentapetalae</taxon>
        <taxon>rosids</taxon>
        <taxon>fabids</taxon>
        <taxon>Fabales</taxon>
        <taxon>Fabaceae</taxon>
        <taxon>Papilionoideae</taxon>
        <taxon>50 kb inversion clade</taxon>
        <taxon>NPAAA clade</taxon>
        <taxon>indigoferoid/millettioid clade</taxon>
        <taxon>Phaseoleae</taxon>
        <taxon>Canavalia</taxon>
    </lineage>
</organism>
<evidence type="ECO:0000313" key="2">
    <source>
        <dbReference type="Proteomes" id="UP001367508"/>
    </source>
</evidence>
<evidence type="ECO:0000313" key="1">
    <source>
        <dbReference type="EMBL" id="KAK7337319.1"/>
    </source>
</evidence>
<comment type="caution">
    <text evidence="1">The sequence shown here is derived from an EMBL/GenBank/DDBJ whole genome shotgun (WGS) entry which is preliminary data.</text>
</comment>
<protein>
    <submittedName>
        <fullName evidence="1">Uncharacterized protein</fullName>
    </submittedName>
</protein>
<proteinExistence type="predicted"/>
<name>A0AAN9LJV4_CANGL</name>
<keyword evidence="2" id="KW-1185">Reference proteome</keyword>
<accession>A0AAN9LJV4</accession>
<dbReference type="AlphaFoldDB" id="A0AAN9LJV4"/>
<gene>
    <name evidence="1" type="ORF">VNO77_17885</name>
</gene>
<sequence length="115" mass="13075">MSFHQRIQDKYEINTIDIDLYENDSFIIKSPFAETSIYSLMHERPDFSAQNLSLSLSLSLFLKVLCCSSKGACLACASNDLKREGQIKRSSPVLIYPQLGWNCRGFESDRELSSL</sequence>
<dbReference type="EMBL" id="JAYMYQ010000004">
    <property type="protein sequence ID" value="KAK7337319.1"/>
    <property type="molecule type" value="Genomic_DNA"/>
</dbReference>